<dbReference type="Proteomes" id="UP001066276">
    <property type="component" value="Chromosome 1_1"/>
</dbReference>
<protein>
    <submittedName>
        <fullName evidence="1">Uncharacterized protein</fullName>
    </submittedName>
</protein>
<dbReference type="AlphaFoldDB" id="A0AAV7WJ05"/>
<reference evidence="1" key="1">
    <citation type="journal article" date="2022" name="bioRxiv">
        <title>Sequencing and chromosome-scale assembly of the giantPleurodeles waltlgenome.</title>
        <authorList>
            <person name="Brown T."/>
            <person name="Elewa A."/>
            <person name="Iarovenko S."/>
            <person name="Subramanian E."/>
            <person name="Araus A.J."/>
            <person name="Petzold A."/>
            <person name="Susuki M."/>
            <person name="Suzuki K.-i.T."/>
            <person name="Hayashi T."/>
            <person name="Toyoda A."/>
            <person name="Oliveira C."/>
            <person name="Osipova E."/>
            <person name="Leigh N.D."/>
            <person name="Simon A."/>
            <person name="Yun M.H."/>
        </authorList>
    </citation>
    <scope>NUCLEOTIDE SEQUENCE</scope>
    <source>
        <strain evidence="1">20211129_DDA</strain>
        <tissue evidence="1">Liver</tissue>
    </source>
</reference>
<keyword evidence="2" id="KW-1185">Reference proteome</keyword>
<sequence length="83" mass="9124">MGSDAARLSFYDNGVLVMAVANERLLQPLPGTRGAWSCTRRILNKPVRFGELPACAPFSIGVLGLLLTKAPQRWSWRQVQAVV</sequence>
<name>A0AAV7WJ05_PLEWA</name>
<evidence type="ECO:0000313" key="1">
    <source>
        <dbReference type="EMBL" id="KAJ1213298.1"/>
    </source>
</evidence>
<organism evidence="1 2">
    <name type="scientific">Pleurodeles waltl</name>
    <name type="common">Iberian ribbed newt</name>
    <dbReference type="NCBI Taxonomy" id="8319"/>
    <lineage>
        <taxon>Eukaryota</taxon>
        <taxon>Metazoa</taxon>
        <taxon>Chordata</taxon>
        <taxon>Craniata</taxon>
        <taxon>Vertebrata</taxon>
        <taxon>Euteleostomi</taxon>
        <taxon>Amphibia</taxon>
        <taxon>Batrachia</taxon>
        <taxon>Caudata</taxon>
        <taxon>Salamandroidea</taxon>
        <taxon>Salamandridae</taxon>
        <taxon>Pleurodelinae</taxon>
        <taxon>Pleurodeles</taxon>
    </lineage>
</organism>
<comment type="caution">
    <text evidence="1">The sequence shown here is derived from an EMBL/GenBank/DDBJ whole genome shotgun (WGS) entry which is preliminary data.</text>
</comment>
<evidence type="ECO:0000313" key="2">
    <source>
        <dbReference type="Proteomes" id="UP001066276"/>
    </source>
</evidence>
<gene>
    <name evidence="1" type="ORF">NDU88_000936</name>
</gene>
<accession>A0AAV7WJ05</accession>
<dbReference type="EMBL" id="JANPWB010000001">
    <property type="protein sequence ID" value="KAJ1213298.1"/>
    <property type="molecule type" value="Genomic_DNA"/>
</dbReference>
<proteinExistence type="predicted"/>